<accession>A0ABU0HC00</accession>
<dbReference type="Pfam" id="PF26078">
    <property type="entry name" value="Baseplate_J_M"/>
    <property type="match status" value="1"/>
</dbReference>
<dbReference type="PANTHER" id="PTHR37829">
    <property type="entry name" value="PHAGE-LIKE ELEMENT PBSX PROTEIN XKDT"/>
    <property type="match status" value="1"/>
</dbReference>
<gene>
    <name evidence="5" type="ORF">QO014_003447</name>
</gene>
<dbReference type="EMBL" id="JAUSVO010000005">
    <property type="protein sequence ID" value="MDQ0439046.1"/>
    <property type="molecule type" value="Genomic_DNA"/>
</dbReference>
<feature type="domain" description="Baseplate J-like central" evidence="3">
    <location>
        <begin position="192"/>
        <end position="261"/>
    </location>
</feature>
<dbReference type="InterPro" id="IPR058530">
    <property type="entry name" value="Baseplate_J-like_C"/>
</dbReference>
<organism evidence="5 6">
    <name type="scientific">Kaistia dalseonensis</name>
    <dbReference type="NCBI Taxonomy" id="410840"/>
    <lineage>
        <taxon>Bacteria</taxon>
        <taxon>Pseudomonadati</taxon>
        <taxon>Pseudomonadota</taxon>
        <taxon>Alphaproteobacteria</taxon>
        <taxon>Hyphomicrobiales</taxon>
        <taxon>Kaistiaceae</taxon>
        <taxon>Kaistia</taxon>
    </lineage>
</organism>
<comment type="caution">
    <text evidence="5">The sequence shown here is derived from an EMBL/GenBank/DDBJ whole genome shotgun (WGS) entry which is preliminary data.</text>
</comment>
<proteinExistence type="inferred from homology"/>
<sequence>MAWTTPTLRQIRSRVRDDVTTRLPGADAMVPNSNLRVMSDANAGLALEEHAYLQWLGLQLLPDTAEGEWLERHANIWLRRGRKPATFAQGTVTLTGTAGTILPAGTSLLYGSYEFLTTEELTIGAGATAVIVEARTAGAASSLELGGSLRLSQATVGVDASAAVTAATVGLDEESDDDLRARVLKRIRKPPMGGNKDDYEAWALEVPAVTRAWCAPLEMGIGTVTLRFMMDDLRADAGGFPEAEDVAIVAAYLDTVRPVAVKDMFVVAPIPEPIDFTILNLSSDTSSVRASIERSAKEMLAGRAAPGQTIYQSWISESVSAGTGEDHHNLVFEDHLMPSLGHLAVLGTIAYA</sequence>
<feature type="domain" description="Baseplate protein J-like barrel" evidence="2">
    <location>
        <begin position="91"/>
        <end position="168"/>
    </location>
</feature>
<dbReference type="RefSeq" id="WP_266349951.1">
    <property type="nucleotide sequence ID" value="NZ_JAPKNG010000005.1"/>
</dbReference>
<protein>
    <submittedName>
        <fullName evidence="5">Phage protein gp47/JayE</fullName>
    </submittedName>
</protein>
<dbReference type="InterPro" id="IPR006949">
    <property type="entry name" value="Barrel_Baseplate_J-like"/>
</dbReference>
<reference evidence="5 6" key="1">
    <citation type="submission" date="2023-07" db="EMBL/GenBank/DDBJ databases">
        <title>Genomic Encyclopedia of Type Strains, Phase IV (KMG-IV): sequencing the most valuable type-strain genomes for metagenomic binning, comparative biology and taxonomic classification.</title>
        <authorList>
            <person name="Goeker M."/>
        </authorList>
    </citation>
    <scope>NUCLEOTIDE SEQUENCE [LARGE SCALE GENOMIC DNA]</scope>
    <source>
        <strain evidence="5 6">B6-8</strain>
    </source>
</reference>
<evidence type="ECO:0000313" key="6">
    <source>
        <dbReference type="Proteomes" id="UP001241603"/>
    </source>
</evidence>
<name>A0ABU0HC00_9HYPH</name>
<dbReference type="Proteomes" id="UP001241603">
    <property type="component" value="Unassembled WGS sequence"/>
</dbReference>
<evidence type="ECO:0000259" key="4">
    <source>
        <dbReference type="Pfam" id="PF26079"/>
    </source>
</evidence>
<feature type="domain" description="Baseplate J-like C-terminal" evidence="4">
    <location>
        <begin position="280"/>
        <end position="351"/>
    </location>
</feature>
<dbReference type="InterPro" id="IPR058531">
    <property type="entry name" value="Baseplate_J_M"/>
</dbReference>
<dbReference type="Pfam" id="PF26079">
    <property type="entry name" value="Baseplate_J_C"/>
    <property type="match status" value="1"/>
</dbReference>
<comment type="similarity">
    <text evidence="1">Belongs to the Mu gp47/PBSX XkdT family.</text>
</comment>
<dbReference type="InterPro" id="IPR052399">
    <property type="entry name" value="Phage_Baseplate_Assmbl_Protein"/>
</dbReference>
<evidence type="ECO:0000313" key="5">
    <source>
        <dbReference type="EMBL" id="MDQ0439046.1"/>
    </source>
</evidence>
<evidence type="ECO:0000259" key="3">
    <source>
        <dbReference type="Pfam" id="PF26078"/>
    </source>
</evidence>
<dbReference type="Pfam" id="PF04865">
    <property type="entry name" value="Baseplate_J"/>
    <property type="match status" value="1"/>
</dbReference>
<dbReference type="PANTHER" id="PTHR37829:SF3">
    <property type="entry name" value="PROTEIN JAYE-RELATED"/>
    <property type="match status" value="1"/>
</dbReference>
<evidence type="ECO:0000259" key="2">
    <source>
        <dbReference type="Pfam" id="PF04865"/>
    </source>
</evidence>
<evidence type="ECO:0000256" key="1">
    <source>
        <dbReference type="ARBA" id="ARBA00038087"/>
    </source>
</evidence>
<keyword evidence="6" id="KW-1185">Reference proteome</keyword>